<name>A0A494Z9U9_9BACI</name>
<evidence type="ECO:0000256" key="6">
    <source>
        <dbReference type="ARBA" id="ARBA00019046"/>
    </source>
</evidence>
<gene>
    <name evidence="13" type="primary">hemY</name>
    <name evidence="13" type="ORF">D8M05_01555</name>
</gene>
<evidence type="ECO:0000313" key="13">
    <source>
        <dbReference type="EMBL" id="RKQ18819.1"/>
    </source>
</evidence>
<evidence type="ECO:0000313" key="14">
    <source>
        <dbReference type="Proteomes" id="UP000281813"/>
    </source>
</evidence>
<keyword evidence="10 11" id="KW-0350">Heme biosynthesis</keyword>
<keyword evidence="9 11" id="KW-0560">Oxidoreductase</keyword>
<comment type="pathway">
    <text evidence="3 11">Porphyrin-containing compound metabolism; protoheme biosynthesis.</text>
</comment>
<dbReference type="EMBL" id="RBZO01000001">
    <property type="protein sequence ID" value="RKQ18819.1"/>
    <property type="molecule type" value="Genomic_DNA"/>
</dbReference>
<dbReference type="GO" id="GO:0005737">
    <property type="term" value="C:cytoplasm"/>
    <property type="evidence" value="ECO:0007669"/>
    <property type="project" value="UniProtKB-SubCell"/>
</dbReference>
<comment type="catalytic activity">
    <reaction evidence="1">
        <text>coproporphyrinogen III + 3 O2 = coproporphyrin III + 3 H2O2</text>
        <dbReference type="Rhea" id="RHEA:43436"/>
        <dbReference type="ChEBI" id="CHEBI:15379"/>
        <dbReference type="ChEBI" id="CHEBI:16240"/>
        <dbReference type="ChEBI" id="CHEBI:57309"/>
        <dbReference type="ChEBI" id="CHEBI:131725"/>
        <dbReference type="EC" id="1.3.3.15"/>
    </reaction>
    <physiologicalReaction direction="left-to-right" evidence="1">
        <dbReference type="Rhea" id="RHEA:43437"/>
    </physiologicalReaction>
</comment>
<keyword evidence="7 11" id="KW-0285">Flavoprotein</keyword>
<comment type="cofactor">
    <cofactor evidence="2 11">
        <name>FAD</name>
        <dbReference type="ChEBI" id="CHEBI:57692"/>
    </cofactor>
</comment>
<dbReference type="GO" id="GO:0006783">
    <property type="term" value="P:heme biosynthetic process"/>
    <property type="evidence" value="ECO:0007669"/>
    <property type="project" value="UniProtKB-UniRule"/>
</dbReference>
<evidence type="ECO:0000256" key="3">
    <source>
        <dbReference type="ARBA" id="ARBA00004744"/>
    </source>
</evidence>
<dbReference type="RefSeq" id="WP_121127924.1">
    <property type="nucleotide sequence ID" value="NZ_JBHUFK010000020.1"/>
</dbReference>
<dbReference type="Proteomes" id="UP000281813">
    <property type="component" value="Unassembled WGS sequence"/>
</dbReference>
<dbReference type="OrthoDB" id="9805195at2"/>
<keyword evidence="14" id="KW-1185">Reference proteome</keyword>
<evidence type="ECO:0000256" key="4">
    <source>
        <dbReference type="ARBA" id="ARBA00008310"/>
    </source>
</evidence>
<dbReference type="GO" id="GO:0004729">
    <property type="term" value="F:oxygen-dependent protoporphyrinogen oxidase activity"/>
    <property type="evidence" value="ECO:0007669"/>
    <property type="project" value="UniProtKB-UniRule"/>
</dbReference>
<dbReference type="NCBIfam" id="TIGR00562">
    <property type="entry name" value="proto_IX_ox"/>
    <property type="match status" value="1"/>
</dbReference>
<evidence type="ECO:0000256" key="8">
    <source>
        <dbReference type="ARBA" id="ARBA00022827"/>
    </source>
</evidence>
<dbReference type="Pfam" id="PF01593">
    <property type="entry name" value="Amino_oxidase"/>
    <property type="match status" value="1"/>
</dbReference>
<evidence type="ECO:0000256" key="2">
    <source>
        <dbReference type="ARBA" id="ARBA00001974"/>
    </source>
</evidence>
<evidence type="ECO:0000256" key="7">
    <source>
        <dbReference type="ARBA" id="ARBA00022630"/>
    </source>
</evidence>
<evidence type="ECO:0000256" key="5">
    <source>
        <dbReference type="ARBA" id="ARBA00012402"/>
    </source>
</evidence>
<proteinExistence type="inferred from homology"/>
<dbReference type="UniPathway" id="UPA00252"/>
<comment type="function">
    <text evidence="11">Involved in coproporphyrin-dependent heme b biosynthesis. Catalyzes the oxidation of coproporphyrinogen III to coproporphyrin III.</text>
</comment>
<dbReference type="EC" id="1.3.3.15" evidence="5 11"/>
<dbReference type="Gene3D" id="3.90.660.20">
    <property type="entry name" value="Protoporphyrinogen oxidase, mitochondrial, domain 2"/>
    <property type="match status" value="1"/>
</dbReference>
<dbReference type="InterPro" id="IPR002937">
    <property type="entry name" value="Amino_oxidase"/>
</dbReference>
<dbReference type="Gene3D" id="1.10.3110.10">
    <property type="entry name" value="protoporphyrinogen ix oxidase, domain 3"/>
    <property type="match status" value="1"/>
</dbReference>
<dbReference type="InterPro" id="IPR004572">
    <property type="entry name" value="Protoporphyrinogen_oxidase"/>
</dbReference>
<dbReference type="NCBIfam" id="NF008845">
    <property type="entry name" value="PRK11883.1-5"/>
    <property type="match status" value="1"/>
</dbReference>
<dbReference type="SUPFAM" id="SSF51905">
    <property type="entry name" value="FAD/NAD(P)-binding domain"/>
    <property type="match status" value="1"/>
</dbReference>
<comment type="caution">
    <text evidence="13">The sequence shown here is derived from an EMBL/GenBank/DDBJ whole genome shotgun (WGS) entry which is preliminary data.</text>
</comment>
<protein>
    <recommendedName>
        <fullName evidence="6 11">Coproporphyrinogen III oxidase</fullName>
        <ecNumber evidence="5 11">1.3.3.15</ecNumber>
    </recommendedName>
</protein>
<reference evidence="13 14" key="1">
    <citation type="journal article" date="2015" name="Antonie Van Leeuwenhoek">
        <title>Oceanobacillus bengalensis sp. nov., a bacterium isolated from seawater of the Bay of Bengal.</title>
        <authorList>
            <person name="Yongchang O."/>
            <person name="Xiang W."/>
            <person name="Wang G."/>
        </authorList>
    </citation>
    <scope>NUCLEOTIDE SEQUENCE [LARGE SCALE GENOMIC DNA]</scope>
    <source>
        <strain evidence="13 14">MCCC 1K00260</strain>
    </source>
</reference>
<feature type="domain" description="Amine oxidase" evidence="12">
    <location>
        <begin position="13"/>
        <end position="463"/>
    </location>
</feature>
<evidence type="ECO:0000259" key="12">
    <source>
        <dbReference type="Pfam" id="PF01593"/>
    </source>
</evidence>
<evidence type="ECO:0000256" key="9">
    <source>
        <dbReference type="ARBA" id="ARBA00023002"/>
    </source>
</evidence>
<evidence type="ECO:0000256" key="10">
    <source>
        <dbReference type="ARBA" id="ARBA00023133"/>
    </source>
</evidence>
<dbReference type="PANTHER" id="PTHR42923">
    <property type="entry name" value="PROTOPORPHYRINOGEN OXIDASE"/>
    <property type="match status" value="1"/>
</dbReference>
<dbReference type="InterPro" id="IPR036188">
    <property type="entry name" value="FAD/NAD-bd_sf"/>
</dbReference>
<comment type="subcellular location">
    <subcellularLocation>
        <location evidence="11">Cytoplasm</location>
    </subcellularLocation>
</comment>
<dbReference type="AlphaFoldDB" id="A0A494Z9U9"/>
<sequence>MEAKNIVIVGGGISGLSAAYFLQKAIQQNQLAYKVKLVEATNHLGGKIKTKKLDGYTIELGPDSLLSRKPAIVNLVKELGLEDKMIRNATGQSYILHNKKLHKLPKGTFMGVPKEVGPLLSSGLISTTGKIRALADLILPKGKAQEDMSIGSLMRRRFGDEVVDRQISPLLSGIHSGDIDEMSIKATSPLFYQVEQKYGSVIKGLQKAMPKSSKTKGKKQASMFFSFEDGLETLINRLAEKLEKDSVIVNCAVDHVEKKANYYHLLLSDGDVLKADAVIMATEHQAIPKMFSQYDFLKELYEIPSTSSANVVLTFDSRAIKKDVDGTGFQVSRESNDFRITACTWTNKKWPMTTPEGKVMLRCYVGKPSDQEIVDLSDEEITQIVLKDLKKVMKIKGQPEFSVVTRWKDARPQYTVGHLDRVKEVRREITETLPGVYLIGSSYDGAGIPDCIGNAEKVADEVLGFIR</sequence>
<dbReference type="PANTHER" id="PTHR42923:SF3">
    <property type="entry name" value="PROTOPORPHYRINOGEN OXIDASE"/>
    <property type="match status" value="1"/>
</dbReference>
<keyword evidence="8 11" id="KW-0274">FAD</keyword>
<accession>A0A494Z9U9</accession>
<keyword evidence="11" id="KW-0963">Cytoplasm</keyword>
<comment type="similarity">
    <text evidence="4 11">Belongs to the protoporphyrinogen/coproporphyrinogen oxidase family. Coproporphyrinogen III oxidase subfamily.</text>
</comment>
<organism evidence="13 14">
    <name type="scientific">Oceanobacillus bengalensis</name>
    <dbReference type="NCBI Taxonomy" id="1435466"/>
    <lineage>
        <taxon>Bacteria</taxon>
        <taxon>Bacillati</taxon>
        <taxon>Bacillota</taxon>
        <taxon>Bacilli</taxon>
        <taxon>Bacillales</taxon>
        <taxon>Bacillaceae</taxon>
        <taxon>Oceanobacillus</taxon>
    </lineage>
</organism>
<dbReference type="SUPFAM" id="SSF54373">
    <property type="entry name" value="FAD-linked reductases, C-terminal domain"/>
    <property type="match status" value="1"/>
</dbReference>
<evidence type="ECO:0000256" key="11">
    <source>
        <dbReference type="RuleBase" id="RU364052"/>
    </source>
</evidence>
<dbReference type="Gene3D" id="3.50.50.60">
    <property type="entry name" value="FAD/NAD(P)-binding domain"/>
    <property type="match status" value="1"/>
</dbReference>
<dbReference type="InterPro" id="IPR050464">
    <property type="entry name" value="Zeta_carotene_desat/Oxidored"/>
</dbReference>
<evidence type="ECO:0000256" key="1">
    <source>
        <dbReference type="ARBA" id="ARBA00001755"/>
    </source>
</evidence>